<evidence type="ECO:0000313" key="5">
    <source>
        <dbReference type="EMBL" id="GKX55562.1"/>
    </source>
</evidence>
<dbReference type="PANTHER" id="PTHR43031:SF6">
    <property type="entry name" value="THIOSULFATE SULFURTRANSFERASE GLPE"/>
    <property type="match status" value="1"/>
</dbReference>
<evidence type="ECO:0000256" key="2">
    <source>
        <dbReference type="ARBA" id="ARBA00022679"/>
    </source>
</evidence>
<dbReference type="EMBL" id="BRLH01000003">
    <property type="protein sequence ID" value="GKX55562.1"/>
    <property type="molecule type" value="Genomic_DNA"/>
</dbReference>
<dbReference type="GO" id="GO:0004792">
    <property type="term" value="F:thiosulfate-cyanide sulfurtransferase activity"/>
    <property type="evidence" value="ECO:0007669"/>
    <property type="project" value="UniProtKB-UniRule"/>
</dbReference>
<dbReference type="InterPro" id="IPR001763">
    <property type="entry name" value="Rhodanese-like_dom"/>
</dbReference>
<evidence type="ECO:0000259" key="4">
    <source>
        <dbReference type="PROSITE" id="PS50206"/>
    </source>
</evidence>
<dbReference type="GO" id="GO:0005737">
    <property type="term" value="C:cytoplasm"/>
    <property type="evidence" value="ECO:0007669"/>
    <property type="project" value="UniProtKB-SubCell"/>
</dbReference>
<comment type="catalytic activity">
    <reaction evidence="3">
        <text>thiosulfate + hydrogen cyanide = thiocyanate + sulfite + 2 H(+)</text>
        <dbReference type="Rhea" id="RHEA:16881"/>
        <dbReference type="ChEBI" id="CHEBI:15378"/>
        <dbReference type="ChEBI" id="CHEBI:17359"/>
        <dbReference type="ChEBI" id="CHEBI:18022"/>
        <dbReference type="ChEBI" id="CHEBI:18407"/>
        <dbReference type="ChEBI" id="CHEBI:33542"/>
        <dbReference type="EC" id="2.8.1.1"/>
    </reaction>
</comment>
<comment type="function">
    <text evidence="3">Transferase that catalyzes the transfer of sulfur from thiosulfate to thiophilic acceptors such as cyanide or dithiols. May function in a CysM-independent thiosulfate assimilation pathway by catalyzing the conversion of thiosulfate to sulfite, which can then be used for L-cysteine biosynthesis.</text>
</comment>
<name>A0AAV5N587_9GAMM</name>
<dbReference type="InterPro" id="IPR050229">
    <property type="entry name" value="GlpE_sulfurtransferase"/>
</dbReference>
<comment type="caution">
    <text evidence="5">The sequence shown here is derived from an EMBL/GenBank/DDBJ whole genome shotgun (WGS) entry which is preliminary data.</text>
</comment>
<keyword evidence="2 3" id="KW-0808">Transferase</keyword>
<dbReference type="SUPFAM" id="SSF52821">
    <property type="entry name" value="Rhodanese/Cell cycle control phosphatase"/>
    <property type="match status" value="1"/>
</dbReference>
<comment type="subcellular location">
    <subcellularLocation>
        <location evidence="3">Cytoplasm</location>
    </subcellularLocation>
</comment>
<dbReference type="Proteomes" id="UP001058124">
    <property type="component" value="Unassembled WGS sequence"/>
</dbReference>
<keyword evidence="6" id="KW-1185">Reference proteome</keyword>
<keyword evidence="1 3" id="KW-0963">Cytoplasm</keyword>
<reference evidence="5" key="1">
    <citation type="submission" date="2022-06" db="EMBL/GenBank/DDBJ databases">
        <title>Draft genome sequences of Leminorella grimontii str. JCM5902.</title>
        <authorList>
            <person name="Wakabayashi Y."/>
            <person name="Kojima K."/>
        </authorList>
    </citation>
    <scope>NUCLEOTIDE SEQUENCE</scope>
    <source>
        <strain evidence="5">JCM 5902</strain>
    </source>
</reference>
<accession>A0AAV5N587</accession>
<proteinExistence type="inferred from homology"/>
<dbReference type="PROSITE" id="PS50206">
    <property type="entry name" value="RHODANESE_3"/>
    <property type="match status" value="1"/>
</dbReference>
<organism evidence="5 6">
    <name type="scientific">Leminorella grimontii</name>
    <dbReference type="NCBI Taxonomy" id="82981"/>
    <lineage>
        <taxon>Bacteria</taxon>
        <taxon>Pseudomonadati</taxon>
        <taxon>Pseudomonadota</taxon>
        <taxon>Gammaproteobacteria</taxon>
        <taxon>Enterobacterales</taxon>
        <taxon>Budviciaceae</taxon>
        <taxon>Leminorella</taxon>
    </lineage>
</organism>
<comment type="similarity">
    <text evidence="3">Belongs to the GlpE family.</text>
</comment>
<dbReference type="EC" id="2.8.1.1" evidence="3"/>
<dbReference type="HAMAP" id="MF_01009">
    <property type="entry name" value="Thiosulf_sulfurtr"/>
    <property type="match status" value="1"/>
</dbReference>
<dbReference type="InterPro" id="IPR036873">
    <property type="entry name" value="Rhodanese-like_dom_sf"/>
</dbReference>
<feature type="domain" description="Rhodanese" evidence="4">
    <location>
        <begin position="22"/>
        <end position="110"/>
    </location>
</feature>
<dbReference type="AlphaFoldDB" id="A0AAV5N587"/>
<evidence type="ECO:0000256" key="1">
    <source>
        <dbReference type="ARBA" id="ARBA00022490"/>
    </source>
</evidence>
<dbReference type="Gene3D" id="3.40.250.10">
    <property type="entry name" value="Rhodanese-like domain"/>
    <property type="match status" value="1"/>
</dbReference>
<dbReference type="InterPro" id="IPR023695">
    <property type="entry name" value="Thiosulf_sulfurTrfase"/>
</dbReference>
<protein>
    <recommendedName>
        <fullName evidence="3">Thiosulfate sulfurtransferase GlpE</fullName>
        <ecNumber evidence="3">2.8.1.1</ecNumber>
    </recommendedName>
</protein>
<dbReference type="CDD" id="cd01444">
    <property type="entry name" value="GlpE_ST"/>
    <property type="match status" value="1"/>
</dbReference>
<evidence type="ECO:0000256" key="3">
    <source>
        <dbReference type="HAMAP-Rule" id="MF_01009"/>
    </source>
</evidence>
<evidence type="ECO:0000313" key="6">
    <source>
        <dbReference type="Proteomes" id="UP001058124"/>
    </source>
</evidence>
<dbReference type="Pfam" id="PF00581">
    <property type="entry name" value="Rhodanese"/>
    <property type="match status" value="1"/>
</dbReference>
<dbReference type="NCBIfam" id="NF001195">
    <property type="entry name" value="PRK00162.1"/>
    <property type="match status" value="1"/>
</dbReference>
<dbReference type="SMART" id="SM00450">
    <property type="entry name" value="RHOD"/>
    <property type="match status" value="1"/>
</dbReference>
<sequence length="112" mass="12346">MVWRVMEPFSIISVSDALERLQQGDALLVDIRDAQSFNAGHAPGAFHLTDASLNGFMQSADFDRPVMVMCYHGISSQGAAQYLAHQGFERVYSVEGGFESWARSFPENVVSS</sequence>
<gene>
    <name evidence="3 5" type="primary">glpE</name>
    <name evidence="5" type="ORF">SOASR030_16740</name>
</gene>
<comment type="catalytic activity">
    <reaction evidence="3">
        <text>thiosulfate + [thioredoxin]-dithiol = [thioredoxin]-disulfide + hydrogen sulfide + sulfite + 2 H(+)</text>
        <dbReference type="Rhea" id="RHEA:83859"/>
        <dbReference type="Rhea" id="RHEA-COMP:10698"/>
        <dbReference type="Rhea" id="RHEA-COMP:10700"/>
        <dbReference type="ChEBI" id="CHEBI:15378"/>
        <dbReference type="ChEBI" id="CHEBI:17359"/>
        <dbReference type="ChEBI" id="CHEBI:29919"/>
        <dbReference type="ChEBI" id="CHEBI:29950"/>
        <dbReference type="ChEBI" id="CHEBI:33542"/>
        <dbReference type="ChEBI" id="CHEBI:50058"/>
    </reaction>
</comment>
<dbReference type="PANTHER" id="PTHR43031">
    <property type="entry name" value="FAD-DEPENDENT OXIDOREDUCTASE"/>
    <property type="match status" value="1"/>
</dbReference>
<feature type="active site" description="Cysteine persulfide intermediate" evidence="3">
    <location>
        <position position="70"/>
    </location>
</feature>